<protein>
    <submittedName>
        <fullName evidence="1">Uncharacterized protein</fullName>
    </submittedName>
</protein>
<reference evidence="2" key="1">
    <citation type="journal article" date="2020" name="Nat. Commun.">
        <title>Genome assembly of wild tea tree DASZ reveals pedigree and selection history of tea varieties.</title>
        <authorList>
            <person name="Zhang W."/>
            <person name="Zhang Y."/>
            <person name="Qiu H."/>
            <person name="Guo Y."/>
            <person name="Wan H."/>
            <person name="Zhang X."/>
            <person name="Scossa F."/>
            <person name="Alseekh S."/>
            <person name="Zhang Q."/>
            <person name="Wang P."/>
            <person name="Xu L."/>
            <person name="Schmidt M.H."/>
            <person name="Jia X."/>
            <person name="Li D."/>
            <person name="Zhu A."/>
            <person name="Guo F."/>
            <person name="Chen W."/>
            <person name="Ni D."/>
            <person name="Usadel B."/>
            <person name="Fernie A.R."/>
            <person name="Wen W."/>
        </authorList>
    </citation>
    <scope>NUCLEOTIDE SEQUENCE [LARGE SCALE GENOMIC DNA]</scope>
    <source>
        <strain evidence="2">cv. G240</strain>
    </source>
</reference>
<dbReference type="Proteomes" id="UP000593564">
    <property type="component" value="Unassembled WGS sequence"/>
</dbReference>
<organism evidence="1 2">
    <name type="scientific">Camellia sinensis</name>
    <name type="common">Tea plant</name>
    <name type="synonym">Thea sinensis</name>
    <dbReference type="NCBI Taxonomy" id="4442"/>
    <lineage>
        <taxon>Eukaryota</taxon>
        <taxon>Viridiplantae</taxon>
        <taxon>Streptophyta</taxon>
        <taxon>Embryophyta</taxon>
        <taxon>Tracheophyta</taxon>
        <taxon>Spermatophyta</taxon>
        <taxon>Magnoliopsida</taxon>
        <taxon>eudicotyledons</taxon>
        <taxon>Gunneridae</taxon>
        <taxon>Pentapetalae</taxon>
        <taxon>asterids</taxon>
        <taxon>Ericales</taxon>
        <taxon>Theaceae</taxon>
        <taxon>Camellia</taxon>
    </lineage>
</organism>
<evidence type="ECO:0000313" key="1">
    <source>
        <dbReference type="EMBL" id="KAF5933981.1"/>
    </source>
</evidence>
<comment type="caution">
    <text evidence="1">The sequence shown here is derived from an EMBL/GenBank/DDBJ whole genome shotgun (WGS) entry which is preliminary data.</text>
</comment>
<dbReference type="AlphaFoldDB" id="A0A7J7G1C6"/>
<accession>A0A7J7G1C6</accession>
<reference evidence="1 2" key="2">
    <citation type="submission" date="2020-07" db="EMBL/GenBank/DDBJ databases">
        <title>Genome assembly of wild tea tree DASZ reveals pedigree and selection history of tea varieties.</title>
        <authorList>
            <person name="Zhang W."/>
        </authorList>
    </citation>
    <scope>NUCLEOTIDE SEQUENCE [LARGE SCALE GENOMIC DNA]</scope>
    <source>
        <strain evidence="2">cv. G240</strain>
        <tissue evidence="1">Leaf</tissue>
    </source>
</reference>
<keyword evidence="2" id="KW-1185">Reference proteome</keyword>
<evidence type="ECO:0000313" key="2">
    <source>
        <dbReference type="Proteomes" id="UP000593564"/>
    </source>
</evidence>
<proteinExistence type="predicted"/>
<dbReference type="EMBL" id="JACBKZ010000014">
    <property type="protein sequence ID" value="KAF5933981.1"/>
    <property type="molecule type" value="Genomic_DNA"/>
</dbReference>
<gene>
    <name evidence="1" type="ORF">HYC85_030152</name>
</gene>
<name>A0A7J7G1C6_CAMSI</name>
<sequence length="51" mass="6260">MDAWKGKQMHSHVYRVPEPFRNEVTLLFNILYNSNVRYHEKSFMKMVMKDL</sequence>